<keyword evidence="2" id="KW-0812">Transmembrane</keyword>
<sequence>MGKIFRRGLIVVTVFVIAIEALSSLFLAAVPDARAAGAPIFQLMNGKVPEIVRMSKDNILVTSRIKVSEDGYFGANSTFAIFTFTQNLKLKKEETERDIWEIASVSFSDLVNERGYQDANGVTKSKIISPTTIDLRNNNNGGRDQRIALIDYSKLPKDSYLSTKVPCYLVHKPTSAYPARNYPISGWKSDSTCPGLRVGTDHRTPATAVASYVYSESVTVENYRLSSTSTDPRYSRDRISNWFAGKGTVNGIPIHITNRDPEDQGKPPYIEIPANGAGTNIAGSTNEYLKFKLTHVAGTYTNYTEAGTVIGAATGFALSAGTIGTLIGAGFGGWIGKNAGSNVSWSIWSAELKDGTEIKPLIIIGDNKGPNWEMYYVDADFAKTDPTSSGNNPLSVVVKDDGNDYGGSAGKDSFHELYRYLSDNPPKVGDDSCADGRGLTTGPKKEPKTLKDLDYHQVSALNSNCLDRETDGWAPFWGVTVSSEAGDAAACDIKSLFGGGVDTAFNETIKCLYDKIFKPIVGIAEEQLRKATEIDLYKTLVDPAGFVPRVWKLTRSLINILLVIALLVISFANITRFSLDTYTVKTALPKLILGVILANLSMLIIRLMTQLADQVTGLFSRDLAGLGDFPQLVTQAAAAVGLSGLGTIGGIFTGGLGYIVLFILAIIAFVLLLWLAFLLYFRLAAVYLLTILAPLTFVAYGIPGIGDKFFKMWWQHAVKWVFMVPAMAAIFWLSFEVSGSGESSVAKVILGYVLFITAVTLPMKWGGAVMQGASSFFKKATGGEWAQKKLGEKWNDAKTDVGERAGLRFQQGLWRMPGLSRVATLKAKRAIDKENMQKDVENLRKTANINALRGQAGTNKANLAEQEKKLADREGAVLAEKEITAFAKVAKERLKAEFEKREQESLRNRAQGEARIEFISTGKEDENTKKLVDRVYNASFEEKRASQEMELQESIKVGGVARDKLEILRAADNYRRHLEEYQSLSDEDKQSAQGASLLRAVATEKKSFNALKASEKYSAEYGSLDIDNVAGQLKRADTAEGRTWKATLGQGRKIFNDGVIKQSELMVKEGSVGEMQRDMDDFLDKFKDFGDRADDMKELFFQGKTAQLQMEIDKFKEIKPDFKLELRDGLVATEAMKKVMTMTGDYRHADLLKAVNGYTERYNKQNHRALDENQLNKREYRREAAFRELTNGVFSGVPDARLQREFVQEQTHGQQPTPTTQQPAPPPTFSQEDLDWAQDHELNTQGPAPTVRGTDTPPTESAQAQAEEDADSPEDDLPEEEEGGGP</sequence>
<feature type="transmembrane region" description="Helical" evidence="2">
    <location>
        <begin position="659"/>
        <end position="680"/>
    </location>
</feature>
<feature type="transmembrane region" description="Helical" evidence="2">
    <location>
        <begin position="557"/>
        <end position="579"/>
    </location>
</feature>
<gene>
    <name evidence="3" type="ORF">A3A71_00435</name>
</gene>
<dbReference type="STRING" id="1797471.A3A71_00435"/>
<keyword evidence="2" id="KW-1133">Transmembrane helix</keyword>
<accession>A0A1F5EAX3</accession>
<dbReference type="InterPro" id="IPR045782">
    <property type="entry name" value="TrbL_3"/>
</dbReference>
<evidence type="ECO:0000256" key="1">
    <source>
        <dbReference type="SAM" id="MobiDB-lite"/>
    </source>
</evidence>
<feature type="compositionally biased region" description="Acidic residues" evidence="1">
    <location>
        <begin position="1266"/>
        <end position="1286"/>
    </location>
</feature>
<feature type="transmembrane region" description="Helical" evidence="2">
    <location>
        <begin position="749"/>
        <end position="769"/>
    </location>
</feature>
<organism evidence="3 4">
    <name type="scientific">Candidatus Berkelbacteria bacterium RIFCSPLOWO2_01_FULL_50_28</name>
    <dbReference type="NCBI Taxonomy" id="1797471"/>
    <lineage>
        <taxon>Bacteria</taxon>
        <taxon>Candidatus Berkelbacteria</taxon>
    </lineage>
</organism>
<evidence type="ECO:0000313" key="4">
    <source>
        <dbReference type="Proteomes" id="UP000177481"/>
    </source>
</evidence>
<name>A0A1F5EAX3_9BACT</name>
<feature type="transmembrane region" description="Helical" evidence="2">
    <location>
        <begin position="686"/>
        <end position="705"/>
    </location>
</feature>
<protein>
    <submittedName>
        <fullName evidence="3">Uncharacterized protein</fullName>
    </submittedName>
</protein>
<feature type="transmembrane region" description="Helical" evidence="2">
    <location>
        <begin position="717"/>
        <end position="737"/>
    </location>
</feature>
<dbReference type="Proteomes" id="UP000177481">
    <property type="component" value="Unassembled WGS sequence"/>
</dbReference>
<evidence type="ECO:0000313" key="3">
    <source>
        <dbReference type="EMBL" id="OGD64513.1"/>
    </source>
</evidence>
<comment type="caution">
    <text evidence="3">The sequence shown here is derived from an EMBL/GenBank/DDBJ whole genome shotgun (WGS) entry which is preliminary data.</text>
</comment>
<dbReference type="EMBL" id="MEZX01000002">
    <property type="protein sequence ID" value="OGD64513.1"/>
    <property type="molecule type" value="Genomic_DNA"/>
</dbReference>
<proteinExistence type="predicted"/>
<feature type="region of interest" description="Disordered" evidence="1">
    <location>
        <begin position="1208"/>
        <end position="1286"/>
    </location>
</feature>
<feature type="compositionally biased region" description="Low complexity" evidence="1">
    <location>
        <begin position="1208"/>
        <end position="1222"/>
    </location>
</feature>
<dbReference type="Pfam" id="PF19590">
    <property type="entry name" value="TrbL_3"/>
    <property type="match status" value="1"/>
</dbReference>
<reference evidence="3 4" key="1">
    <citation type="journal article" date="2016" name="Nat. Commun.">
        <title>Thousands of microbial genomes shed light on interconnected biogeochemical processes in an aquifer system.</title>
        <authorList>
            <person name="Anantharaman K."/>
            <person name="Brown C.T."/>
            <person name="Hug L.A."/>
            <person name="Sharon I."/>
            <person name="Castelle C.J."/>
            <person name="Probst A.J."/>
            <person name="Thomas B.C."/>
            <person name="Singh A."/>
            <person name="Wilkins M.J."/>
            <person name="Karaoz U."/>
            <person name="Brodie E.L."/>
            <person name="Williams K.H."/>
            <person name="Hubbard S.S."/>
            <person name="Banfield J.F."/>
        </authorList>
    </citation>
    <scope>NUCLEOTIDE SEQUENCE [LARGE SCALE GENOMIC DNA]</scope>
</reference>
<feature type="transmembrane region" description="Helical" evidence="2">
    <location>
        <begin position="591"/>
        <end position="612"/>
    </location>
</feature>
<evidence type="ECO:0000256" key="2">
    <source>
        <dbReference type="SAM" id="Phobius"/>
    </source>
</evidence>
<keyword evidence="2" id="KW-0472">Membrane</keyword>